<dbReference type="EC" id="1.3.99.33" evidence="3"/>
<dbReference type="RefSeq" id="WP_136433740.1">
    <property type="nucleotide sequence ID" value="NZ_JAAWMV010000003.1"/>
</dbReference>
<dbReference type="InterPro" id="IPR050315">
    <property type="entry name" value="FAD-oxidoreductase_2"/>
</dbReference>
<dbReference type="PANTHER" id="PTHR43400">
    <property type="entry name" value="FUMARATE REDUCTASE"/>
    <property type="match status" value="1"/>
</dbReference>
<keyword evidence="5" id="KW-0285">Flavoprotein</keyword>
<evidence type="ECO:0000256" key="8">
    <source>
        <dbReference type="ARBA" id="ARBA00049922"/>
    </source>
</evidence>
<evidence type="ECO:0000256" key="6">
    <source>
        <dbReference type="ARBA" id="ARBA00022827"/>
    </source>
</evidence>
<organism evidence="10 11">
    <name type="scientific">Adlercreutzia caecimuris</name>
    <dbReference type="NCBI Taxonomy" id="671266"/>
    <lineage>
        <taxon>Bacteria</taxon>
        <taxon>Bacillati</taxon>
        <taxon>Actinomycetota</taxon>
        <taxon>Coriobacteriia</taxon>
        <taxon>Eggerthellales</taxon>
        <taxon>Eggerthellaceae</taxon>
        <taxon>Adlercreutzia</taxon>
    </lineage>
</organism>
<dbReference type="InterPro" id="IPR036188">
    <property type="entry name" value="FAD/NAD-bd_sf"/>
</dbReference>
<dbReference type="PROSITE" id="PS51318">
    <property type="entry name" value="TAT"/>
    <property type="match status" value="1"/>
</dbReference>
<dbReference type="Gene3D" id="3.90.700.10">
    <property type="entry name" value="Succinate dehydrogenase/fumarate reductase flavoprotein, catalytic domain"/>
    <property type="match status" value="1"/>
</dbReference>
<comment type="catalytic activity">
    <reaction evidence="8">
        <text>dihydrourocanate + A = urocanate + AH2</text>
        <dbReference type="Rhea" id="RHEA:36059"/>
        <dbReference type="ChEBI" id="CHEBI:13193"/>
        <dbReference type="ChEBI" id="CHEBI:17499"/>
        <dbReference type="ChEBI" id="CHEBI:27247"/>
        <dbReference type="ChEBI" id="CHEBI:72991"/>
        <dbReference type="EC" id="1.3.99.33"/>
    </reaction>
</comment>
<comment type="cofactor">
    <cofactor evidence="2">
        <name>FAD</name>
        <dbReference type="ChEBI" id="CHEBI:57692"/>
    </cofactor>
</comment>
<gene>
    <name evidence="10" type="ORF">E5986_04455</name>
</gene>
<dbReference type="InterPro" id="IPR027477">
    <property type="entry name" value="Succ_DH/fumarate_Rdtase_cat_sf"/>
</dbReference>
<reference evidence="10 11" key="1">
    <citation type="submission" date="2019-04" db="EMBL/GenBank/DDBJ databases">
        <title>Microbes associate with the intestines of laboratory mice.</title>
        <authorList>
            <person name="Navarre W."/>
            <person name="Wong E."/>
            <person name="Huang K.C."/>
            <person name="Tropini C."/>
            <person name="Ng K."/>
            <person name="Yu B."/>
        </authorList>
    </citation>
    <scope>NUCLEOTIDE SEQUENCE [LARGE SCALE GENOMIC DNA]</scope>
    <source>
        <strain evidence="10 11">NM80_B27</strain>
    </source>
</reference>
<evidence type="ECO:0000256" key="5">
    <source>
        <dbReference type="ARBA" id="ARBA00022630"/>
    </source>
</evidence>
<comment type="caution">
    <text evidence="10">The sequence shown here is derived from an EMBL/GenBank/DDBJ whole genome shotgun (WGS) entry which is preliminary data.</text>
</comment>
<name>A0A4S4G460_9ACTN</name>
<feature type="domain" description="FMN-binding" evidence="9">
    <location>
        <begin position="69"/>
        <end position="143"/>
    </location>
</feature>
<proteinExistence type="predicted"/>
<comment type="cofactor">
    <cofactor evidence="1">
        <name>FMN</name>
        <dbReference type="ChEBI" id="CHEBI:58210"/>
    </cofactor>
</comment>
<protein>
    <recommendedName>
        <fullName evidence="4">Urocanate reductase</fullName>
        <ecNumber evidence="3">1.3.99.33</ecNumber>
    </recommendedName>
</protein>
<evidence type="ECO:0000256" key="2">
    <source>
        <dbReference type="ARBA" id="ARBA00001974"/>
    </source>
</evidence>
<sequence length="656" mass="69449">MKEINTAEVFPTLRNISLSRRTFVACAAIAAAQAALVSAGCAPEVQSSGEGLASTAAFAPGTYTASAPGKKGPVTVEVRMSENAIESVEIVEFEDTERISAPARERVPQQIVELQSLNVDTVTGATLTSMAIIEGVADCVNQASGDASALKKAASPEKSDETKEIQADLVVCGAGGAGMAAAVAAAQQGLDVVVFEKTAYAGGNALVSGGWLEVFEGVDDMKPDMTDGNRDMFHATLQKSLDNGVPKDFVDAVQADFDAYFAAGNTKVYDSMEYYALDYASRNGGPAKEYWLPYAHKVNDLNNWLFDQGYTVSGTLVGIVGFPWPRKAHAVDKENGEGFFSVFDNTVETQSLPITFLFETPVSELIVDGKAVVGASGQCADGTTYRVMADRGVILATGGYSGNPDLLKKYNEMWPWDESTVIPTTNSYGHTGDGHVLAEGLGAELKNMGRQMVFPIADSIDYSTETIVGGNGLGLFVNVNGERFINESLDRFALSAAVMKQPEEKLFIISDALTSGLVNGYNEQGYSEDKLIEESKLFRADSLEELAQMIGADPSVFAKAVDDYNAIARGDVADTVFGRENMSEKDAIVEAPFYASPRTWAAHVTIGGVAIGPDYQALTADGAGIEGLYVVGECSDGNSGVSSMSTGLSCVNQMLA</sequence>
<dbReference type="InterPro" id="IPR006311">
    <property type="entry name" value="TAT_signal"/>
</dbReference>
<dbReference type="Gene3D" id="3.90.1010.20">
    <property type="match status" value="1"/>
</dbReference>
<keyword evidence="7" id="KW-0560">Oxidoreductase</keyword>
<evidence type="ECO:0000256" key="4">
    <source>
        <dbReference type="ARBA" id="ARBA00015872"/>
    </source>
</evidence>
<dbReference type="InterPro" id="IPR003953">
    <property type="entry name" value="FAD-dep_OxRdtase_2_FAD-bd"/>
</dbReference>
<evidence type="ECO:0000256" key="3">
    <source>
        <dbReference type="ARBA" id="ARBA00013137"/>
    </source>
</evidence>
<dbReference type="InterPro" id="IPR007329">
    <property type="entry name" value="FMN-bd"/>
</dbReference>
<evidence type="ECO:0000313" key="11">
    <source>
        <dbReference type="Proteomes" id="UP000308978"/>
    </source>
</evidence>
<dbReference type="SUPFAM" id="SSF51905">
    <property type="entry name" value="FAD/NAD(P)-binding domain"/>
    <property type="match status" value="1"/>
</dbReference>
<dbReference type="SUPFAM" id="SSF56425">
    <property type="entry name" value="Succinate dehydrogenase/fumarate reductase flavoprotein, catalytic domain"/>
    <property type="match status" value="1"/>
</dbReference>
<dbReference type="Gene3D" id="3.50.50.60">
    <property type="entry name" value="FAD/NAD(P)-binding domain"/>
    <property type="match status" value="2"/>
</dbReference>
<evidence type="ECO:0000256" key="7">
    <source>
        <dbReference type="ARBA" id="ARBA00023002"/>
    </source>
</evidence>
<dbReference type="AlphaFoldDB" id="A0A4S4G460"/>
<dbReference type="GO" id="GO:0008202">
    <property type="term" value="P:steroid metabolic process"/>
    <property type="evidence" value="ECO:0007669"/>
    <property type="project" value="UniProtKB-ARBA"/>
</dbReference>
<evidence type="ECO:0000259" key="9">
    <source>
        <dbReference type="SMART" id="SM00900"/>
    </source>
</evidence>
<evidence type="ECO:0000313" key="10">
    <source>
        <dbReference type="EMBL" id="THG37628.1"/>
    </source>
</evidence>
<dbReference type="SMART" id="SM00900">
    <property type="entry name" value="FMN_bind"/>
    <property type="match status" value="1"/>
</dbReference>
<dbReference type="Pfam" id="PF00890">
    <property type="entry name" value="FAD_binding_2"/>
    <property type="match status" value="1"/>
</dbReference>
<dbReference type="GO" id="GO:0016020">
    <property type="term" value="C:membrane"/>
    <property type="evidence" value="ECO:0007669"/>
    <property type="project" value="InterPro"/>
</dbReference>
<keyword evidence="6" id="KW-0274">FAD</keyword>
<accession>A0A4S4G460</accession>
<dbReference type="Pfam" id="PF04205">
    <property type="entry name" value="FMN_bind"/>
    <property type="match status" value="1"/>
</dbReference>
<dbReference type="GO" id="GO:0033765">
    <property type="term" value="F:steroid dehydrogenase activity, acting on the CH-CH group of donors"/>
    <property type="evidence" value="ECO:0007669"/>
    <property type="project" value="UniProtKB-ARBA"/>
</dbReference>
<evidence type="ECO:0000256" key="1">
    <source>
        <dbReference type="ARBA" id="ARBA00001917"/>
    </source>
</evidence>
<dbReference type="PANTHER" id="PTHR43400:SF10">
    <property type="entry name" value="3-OXOSTEROID 1-DEHYDROGENASE"/>
    <property type="match status" value="1"/>
</dbReference>
<dbReference type="GO" id="GO:0010181">
    <property type="term" value="F:FMN binding"/>
    <property type="evidence" value="ECO:0007669"/>
    <property type="project" value="InterPro"/>
</dbReference>
<dbReference type="EMBL" id="SSTJ01000004">
    <property type="protein sequence ID" value="THG37628.1"/>
    <property type="molecule type" value="Genomic_DNA"/>
</dbReference>
<dbReference type="Proteomes" id="UP000308978">
    <property type="component" value="Unassembled WGS sequence"/>
</dbReference>